<evidence type="ECO:0000313" key="2">
    <source>
        <dbReference type="EMBL" id="KAL3613282.1"/>
    </source>
</evidence>
<dbReference type="Pfam" id="PF00168">
    <property type="entry name" value="C2"/>
    <property type="match status" value="1"/>
</dbReference>
<protein>
    <recommendedName>
        <fullName evidence="1">C2 domain-containing protein</fullName>
    </recommendedName>
</protein>
<evidence type="ECO:0000313" key="4">
    <source>
        <dbReference type="Proteomes" id="UP001632038"/>
    </source>
</evidence>
<name>A0ABD3B7N5_9LAMI</name>
<dbReference type="Gene3D" id="2.60.40.150">
    <property type="entry name" value="C2 domain"/>
    <property type="match status" value="1"/>
</dbReference>
<evidence type="ECO:0000313" key="3">
    <source>
        <dbReference type="EMBL" id="KAL3625805.1"/>
    </source>
</evidence>
<evidence type="ECO:0000259" key="1">
    <source>
        <dbReference type="Pfam" id="PF00168"/>
    </source>
</evidence>
<dbReference type="PANTHER" id="PTHR31208:SF3">
    <property type="entry name" value="OS01G0953500 PROTEIN"/>
    <property type="match status" value="1"/>
</dbReference>
<dbReference type="SUPFAM" id="SSF49562">
    <property type="entry name" value="C2 domain (Calcium/lipid-binding domain, CaLB)"/>
    <property type="match status" value="1"/>
</dbReference>
<keyword evidence="4" id="KW-1185">Reference proteome</keyword>
<dbReference type="Proteomes" id="UP001632038">
    <property type="component" value="Unassembled WGS sequence"/>
</dbReference>
<dbReference type="AlphaFoldDB" id="A0ABD3B7N5"/>
<proteinExistence type="predicted"/>
<sequence>MAQFIYNPNANQESEDAFSGVLEIHVHHARNIHNICIYNNQEVYAKFAFTYDPDGTLSTRIIEGGGKNPDFNEDLIMKIRQADAVLK</sequence>
<dbReference type="PANTHER" id="PTHR31208">
    <property type="entry name" value="EXPRESSED PROTEIN"/>
    <property type="match status" value="1"/>
</dbReference>
<reference evidence="4" key="1">
    <citation type="journal article" date="2024" name="IScience">
        <title>Strigolactones Initiate the Formation of Haustorium-like Structures in Castilleja.</title>
        <authorList>
            <person name="Buerger M."/>
            <person name="Peterson D."/>
            <person name="Chory J."/>
        </authorList>
    </citation>
    <scope>NUCLEOTIDE SEQUENCE [LARGE SCALE GENOMIC DNA]</scope>
</reference>
<dbReference type="EMBL" id="JAVIJP010000048">
    <property type="protein sequence ID" value="KAL3625805.1"/>
    <property type="molecule type" value="Genomic_DNA"/>
</dbReference>
<accession>A0ABD3B7N5</accession>
<dbReference type="InterPro" id="IPR000008">
    <property type="entry name" value="C2_dom"/>
</dbReference>
<feature type="domain" description="C2" evidence="1">
    <location>
        <begin position="20"/>
        <end position="86"/>
    </location>
</feature>
<dbReference type="InterPro" id="IPR035892">
    <property type="entry name" value="C2_domain_sf"/>
</dbReference>
<comment type="caution">
    <text evidence="2">The sequence shown here is derived from an EMBL/GenBank/DDBJ whole genome shotgun (WGS) entry which is preliminary data.</text>
</comment>
<gene>
    <name evidence="3" type="ORF">CASFOL_030334</name>
    <name evidence="2" type="ORF">CASFOL_042858</name>
</gene>
<dbReference type="EMBL" id="JAVIJP010000156">
    <property type="protein sequence ID" value="KAL3613282.1"/>
    <property type="molecule type" value="Genomic_DNA"/>
</dbReference>
<organism evidence="2 4">
    <name type="scientific">Castilleja foliolosa</name>
    <dbReference type="NCBI Taxonomy" id="1961234"/>
    <lineage>
        <taxon>Eukaryota</taxon>
        <taxon>Viridiplantae</taxon>
        <taxon>Streptophyta</taxon>
        <taxon>Embryophyta</taxon>
        <taxon>Tracheophyta</taxon>
        <taxon>Spermatophyta</taxon>
        <taxon>Magnoliopsida</taxon>
        <taxon>eudicotyledons</taxon>
        <taxon>Gunneridae</taxon>
        <taxon>Pentapetalae</taxon>
        <taxon>asterids</taxon>
        <taxon>lamiids</taxon>
        <taxon>Lamiales</taxon>
        <taxon>Orobanchaceae</taxon>
        <taxon>Pedicularideae</taxon>
        <taxon>Castillejinae</taxon>
        <taxon>Castilleja</taxon>
    </lineage>
</organism>
<dbReference type="CDD" id="cd00030">
    <property type="entry name" value="C2"/>
    <property type="match status" value="1"/>
</dbReference>
<reference evidence="2" key="2">
    <citation type="submission" date="2024-11" db="EMBL/GenBank/DDBJ databases">
        <authorList>
            <person name="Burger M."/>
            <person name="Chory J."/>
        </authorList>
    </citation>
    <scope>NUCLEOTIDE SEQUENCE</scope>
    <source>
        <strain evidence="2">Tecolote</strain>
        <tissue evidence="2">Flower</tissue>
    </source>
</reference>